<keyword evidence="4 7" id="KW-0689">Ribosomal protein</keyword>
<dbReference type="FunFam" id="2.40.30.10:FF:000004">
    <property type="entry name" value="50S ribosomal protein L3"/>
    <property type="match status" value="1"/>
</dbReference>
<evidence type="ECO:0000256" key="4">
    <source>
        <dbReference type="ARBA" id="ARBA00022980"/>
    </source>
</evidence>
<reference evidence="9 10" key="1">
    <citation type="journal article" date="2016" name="Nat. Commun.">
        <title>Thousands of microbial genomes shed light on interconnected biogeochemical processes in an aquifer system.</title>
        <authorList>
            <person name="Anantharaman K."/>
            <person name="Brown C.T."/>
            <person name="Hug L.A."/>
            <person name="Sharon I."/>
            <person name="Castelle C.J."/>
            <person name="Probst A.J."/>
            <person name="Thomas B.C."/>
            <person name="Singh A."/>
            <person name="Wilkins M.J."/>
            <person name="Karaoz U."/>
            <person name="Brodie E.L."/>
            <person name="Williams K.H."/>
            <person name="Hubbard S.S."/>
            <person name="Banfield J.F."/>
        </authorList>
    </citation>
    <scope>NUCLEOTIDE SEQUENCE [LARGE SCALE GENOMIC DNA]</scope>
</reference>
<dbReference type="GO" id="GO:0003735">
    <property type="term" value="F:structural constituent of ribosome"/>
    <property type="evidence" value="ECO:0007669"/>
    <property type="project" value="UniProtKB-UniRule"/>
</dbReference>
<keyword evidence="5 7" id="KW-0687">Ribonucleoprotein</keyword>
<keyword evidence="3 7" id="KW-0694">RNA-binding</keyword>
<sequence length="212" mass="23206">MINTLLGQKQQMDQVFIEWVRYPVTWVVAGPCVVTYVKKADQTDYWSVQLGFGEKRIKNTTKPMEGHLRGVIKNKKAPRFLREIKVFDDPGLKVGDVVSLKDVFEVGNVVVVTGVSKGKGFAGVVKRHGFAGGPKTHGQSDRWRAPGSIGQGTTPGRVYKGKKMAGRMGSERTTVKGLRIMKIEEEAGRIAVLGAIPGRYGSMVTITKGGFK</sequence>
<dbReference type="InterPro" id="IPR019927">
    <property type="entry name" value="Ribosomal_uL3_bac/org-type"/>
</dbReference>
<dbReference type="InterPro" id="IPR000597">
    <property type="entry name" value="Ribosomal_uL3"/>
</dbReference>
<accession>A0A1F8AQV9</accession>
<name>A0A1F8AQV9_9BACT</name>
<evidence type="ECO:0000256" key="6">
    <source>
        <dbReference type="ARBA" id="ARBA00035243"/>
    </source>
</evidence>
<dbReference type="HAMAP" id="MF_01325_B">
    <property type="entry name" value="Ribosomal_uL3_B"/>
    <property type="match status" value="1"/>
</dbReference>
<evidence type="ECO:0000256" key="8">
    <source>
        <dbReference type="SAM" id="MobiDB-lite"/>
    </source>
</evidence>
<evidence type="ECO:0000313" key="9">
    <source>
        <dbReference type="EMBL" id="OGM53678.1"/>
    </source>
</evidence>
<comment type="caution">
    <text evidence="9">The sequence shown here is derived from an EMBL/GenBank/DDBJ whole genome shotgun (WGS) entry which is preliminary data.</text>
</comment>
<dbReference type="GO" id="GO:0022625">
    <property type="term" value="C:cytosolic large ribosomal subunit"/>
    <property type="evidence" value="ECO:0007669"/>
    <property type="project" value="TreeGrafter"/>
</dbReference>
<comment type="function">
    <text evidence="7">One of the primary rRNA binding proteins, it binds directly near the 3'-end of the 23S rRNA, where it nucleates assembly of the 50S subunit.</text>
</comment>
<dbReference type="PANTHER" id="PTHR11229:SF16">
    <property type="entry name" value="LARGE RIBOSOMAL SUBUNIT PROTEIN UL3C"/>
    <property type="match status" value="1"/>
</dbReference>
<protein>
    <recommendedName>
        <fullName evidence="6 7">Large ribosomal subunit protein uL3</fullName>
    </recommendedName>
</protein>
<evidence type="ECO:0000256" key="3">
    <source>
        <dbReference type="ARBA" id="ARBA00022884"/>
    </source>
</evidence>
<dbReference type="Gene3D" id="3.30.160.810">
    <property type="match status" value="1"/>
</dbReference>
<evidence type="ECO:0000313" key="10">
    <source>
        <dbReference type="Proteomes" id="UP000178603"/>
    </source>
</evidence>
<organism evidence="9 10">
    <name type="scientific">Candidatus Woesebacteria bacterium RIFCSPHIGHO2_12_FULL_41_24</name>
    <dbReference type="NCBI Taxonomy" id="1802510"/>
    <lineage>
        <taxon>Bacteria</taxon>
        <taxon>Candidatus Woeseibacteriota</taxon>
    </lineage>
</organism>
<dbReference type="SUPFAM" id="SSF50447">
    <property type="entry name" value="Translation proteins"/>
    <property type="match status" value="1"/>
</dbReference>
<comment type="subunit">
    <text evidence="7">Part of the 50S ribosomal subunit. Forms a cluster with proteins L14 and L19.</text>
</comment>
<proteinExistence type="inferred from homology"/>
<dbReference type="Proteomes" id="UP000178603">
    <property type="component" value="Unassembled WGS sequence"/>
</dbReference>
<dbReference type="Pfam" id="PF00297">
    <property type="entry name" value="Ribosomal_L3"/>
    <property type="match status" value="1"/>
</dbReference>
<dbReference type="EMBL" id="MGGW01000021">
    <property type="protein sequence ID" value="OGM53678.1"/>
    <property type="molecule type" value="Genomic_DNA"/>
</dbReference>
<evidence type="ECO:0000256" key="2">
    <source>
        <dbReference type="ARBA" id="ARBA00022730"/>
    </source>
</evidence>
<dbReference type="Gene3D" id="2.40.30.10">
    <property type="entry name" value="Translation factors"/>
    <property type="match status" value="1"/>
</dbReference>
<dbReference type="InterPro" id="IPR009000">
    <property type="entry name" value="Transl_B-barrel_sf"/>
</dbReference>
<evidence type="ECO:0000256" key="5">
    <source>
        <dbReference type="ARBA" id="ARBA00023274"/>
    </source>
</evidence>
<dbReference type="NCBIfam" id="TIGR03625">
    <property type="entry name" value="L3_bact"/>
    <property type="match status" value="1"/>
</dbReference>
<comment type="similarity">
    <text evidence="1 7">Belongs to the universal ribosomal protein uL3 family.</text>
</comment>
<evidence type="ECO:0000256" key="7">
    <source>
        <dbReference type="HAMAP-Rule" id="MF_01325"/>
    </source>
</evidence>
<feature type="region of interest" description="Disordered" evidence="8">
    <location>
        <begin position="132"/>
        <end position="154"/>
    </location>
</feature>
<dbReference type="PANTHER" id="PTHR11229">
    <property type="entry name" value="50S RIBOSOMAL PROTEIN L3"/>
    <property type="match status" value="1"/>
</dbReference>
<dbReference type="AlphaFoldDB" id="A0A1F8AQV9"/>
<evidence type="ECO:0000256" key="1">
    <source>
        <dbReference type="ARBA" id="ARBA00006540"/>
    </source>
</evidence>
<keyword evidence="2 7" id="KW-0699">rRNA-binding</keyword>
<dbReference type="GO" id="GO:0006412">
    <property type="term" value="P:translation"/>
    <property type="evidence" value="ECO:0007669"/>
    <property type="project" value="UniProtKB-UniRule"/>
</dbReference>
<dbReference type="GO" id="GO:0019843">
    <property type="term" value="F:rRNA binding"/>
    <property type="evidence" value="ECO:0007669"/>
    <property type="project" value="UniProtKB-UniRule"/>
</dbReference>
<gene>
    <name evidence="7" type="primary">rplC</name>
    <name evidence="9" type="ORF">A3E44_02240</name>
</gene>